<feature type="compositionally biased region" description="Basic and acidic residues" evidence="1">
    <location>
        <begin position="717"/>
        <end position="735"/>
    </location>
</feature>
<feature type="region of interest" description="Disordered" evidence="1">
    <location>
        <begin position="713"/>
        <end position="743"/>
    </location>
</feature>
<feature type="transmembrane region" description="Helical" evidence="2">
    <location>
        <begin position="359"/>
        <end position="378"/>
    </location>
</feature>
<dbReference type="eggNOG" id="ENOG502S0ZE">
    <property type="taxonomic scope" value="Eukaryota"/>
</dbReference>
<dbReference type="Proteomes" id="UP000256601">
    <property type="component" value="Unassembled WGS sequence"/>
</dbReference>
<dbReference type="PANTHER" id="PTHR35184:SF1">
    <property type="entry name" value="INTEGRAL MEMBRANE PROTEIN"/>
    <property type="match status" value="1"/>
</dbReference>
<dbReference type="VEuPathDB" id="FungiDB:YALI0_F19888g"/>
<reference evidence="4 6" key="2">
    <citation type="submission" date="2018-07" db="EMBL/GenBank/DDBJ databases">
        <title>Draft Genome Assemblies for Five Robust Yarrowia lipolytica Strains Exhibiting High Lipid Production and Pentose Sugar Utilization and Sugar Alcohol Secretion from Undetoxified Lignocellulosic Biomass Hydrolysates.</title>
        <authorList>
            <consortium name="DOE Joint Genome Institute"/>
            <person name="Walker C."/>
            <person name="Ryu S."/>
            <person name="Na H."/>
            <person name="Zane M."/>
            <person name="LaButti K."/>
            <person name="Lipzen A."/>
            <person name="Haridas S."/>
            <person name="Barry K."/>
            <person name="Grigoriev I.V."/>
            <person name="Quarterman J."/>
            <person name="Slininger P."/>
            <person name="Dien B."/>
            <person name="Trinh C.T."/>
        </authorList>
    </citation>
    <scope>NUCLEOTIDE SEQUENCE [LARGE SCALE GENOMIC DNA]</scope>
    <source>
        <strain evidence="4 6">YB392</strain>
    </source>
</reference>
<dbReference type="EMBL" id="CP017558">
    <property type="protein sequence ID" value="AOW07447.1"/>
    <property type="molecule type" value="Genomic_DNA"/>
</dbReference>
<gene>
    <name evidence="4" type="ORF">B0I71DRAFT_133478</name>
    <name evidence="3" type="ORF">YALI1_F26519g</name>
</gene>
<keyword evidence="2" id="KW-1133">Transmembrane helix</keyword>
<keyword evidence="2" id="KW-0812">Transmembrane</keyword>
<feature type="transmembrane region" description="Helical" evidence="2">
    <location>
        <begin position="398"/>
        <end position="417"/>
    </location>
</feature>
<evidence type="ECO:0000313" key="3">
    <source>
        <dbReference type="EMBL" id="AOW07447.1"/>
    </source>
</evidence>
<dbReference type="RefSeq" id="XP_505641.1">
    <property type="nucleotide sequence ID" value="XM_505641.1"/>
</dbReference>
<evidence type="ECO:0000313" key="4">
    <source>
        <dbReference type="EMBL" id="RDW24945.1"/>
    </source>
</evidence>
<protein>
    <submittedName>
        <fullName evidence="3">Uncharacterized protein</fullName>
    </submittedName>
</protein>
<dbReference type="PANTHER" id="PTHR35184">
    <property type="entry name" value="YALI0C10208P"/>
    <property type="match status" value="1"/>
</dbReference>
<evidence type="ECO:0000313" key="6">
    <source>
        <dbReference type="Proteomes" id="UP000256601"/>
    </source>
</evidence>
<dbReference type="InterPro" id="IPR021460">
    <property type="entry name" value="DUF3112"/>
</dbReference>
<sequence>MSTAQLSPLEQLLALLPKLFEGNGNLATVTSLLPSGLLETVLNSPYGPALVDILNSQTGNRPLEYSDRLLSIMPIPRWAWTGTGVAKVVKMAHQVVGNELPVNVVNLVMTTQYNIYGNFPTKSDIAPSAIFVAVNGILMCAHFYVFARGYMRNHHFWPSFGLGWHCILNMLGFGMRIGWAKNVLDIKLGIASTVMIVVSIVYVNAMNLLLAHRILTFRHPETGDATWFGWAMIGVYLVIIGVIVMAVISQVVIFLYFLNYQNWRQATGAMQASSVFATLVAIGGVFLIGLAYVLPRGALSLHNDDRRRLPASNIESYGMFYFPPKYSQVLQYEADPSAKIDSGKLAARVLNGRDLGSSAAIIIITSLILTTTAAMRCATCFLGERWSLNVAPIYSNTLFYIGFGLFETIANVIFLVVRIDLRFYIPDWPIKGTGPLTIKPGTMEIMTDPYRQGPPGMGPDEKHFEKAHFEEVQPPMPPMPTYGASYGPISYAGLSPEVLAAANAMNTTPGAIQQTEEEAERAAEKAANPHTPFSEATKLPTDSEFVDPIPPMPEKKLKHSPELREATLPQLVNLGSAPGTPNAAAATFGEIPHATPMSMPTVSQTPMPTLPTITTAHEPSFAQLQRERLDATPSLPEISFPPTPYQIRAVTPAAFPTPIISPATPQQFPEAHFSRVTTPMERGFTPVTRGFTPKQDLNEPTYGVPYAERVSIPSPVHDYDPHYSKPYEEPKDEFRNSGGSEEV</sequence>
<feature type="transmembrane region" description="Helical" evidence="2">
    <location>
        <begin position="230"/>
        <end position="258"/>
    </location>
</feature>
<evidence type="ECO:0000313" key="5">
    <source>
        <dbReference type="Proteomes" id="UP000182444"/>
    </source>
</evidence>
<dbReference type="KEGG" id="yli:2908910"/>
<dbReference type="VEuPathDB" id="FungiDB:YALI1_F26519g"/>
<dbReference type="AlphaFoldDB" id="A0A1H6PP55"/>
<dbReference type="OrthoDB" id="3357002at2759"/>
<evidence type="ECO:0000256" key="2">
    <source>
        <dbReference type="SAM" id="Phobius"/>
    </source>
</evidence>
<name>A0A1H6PP55_YARLL</name>
<feature type="transmembrane region" description="Helical" evidence="2">
    <location>
        <begin position="125"/>
        <end position="144"/>
    </location>
</feature>
<reference evidence="3 5" key="1">
    <citation type="journal article" date="2016" name="PLoS ONE">
        <title>Sequence Assembly of Yarrowia lipolytica Strain W29/CLIB89 Shows Transposable Element Diversity.</title>
        <authorList>
            <person name="Magnan C."/>
            <person name="Yu J."/>
            <person name="Chang I."/>
            <person name="Jahn E."/>
            <person name="Kanomata Y."/>
            <person name="Wu J."/>
            <person name="Zeller M."/>
            <person name="Oakes M."/>
            <person name="Baldi P."/>
            <person name="Sandmeyer S."/>
        </authorList>
    </citation>
    <scope>NUCLEOTIDE SEQUENCE [LARGE SCALE GENOMIC DNA]</scope>
    <source>
        <strain evidence="3">CLIB89</strain>
        <strain evidence="5">CLIB89(W29)</strain>
    </source>
</reference>
<feature type="transmembrane region" description="Helical" evidence="2">
    <location>
        <begin position="270"/>
        <end position="294"/>
    </location>
</feature>
<accession>A0A1H6PP55</accession>
<feature type="transmembrane region" description="Helical" evidence="2">
    <location>
        <begin position="156"/>
        <end position="176"/>
    </location>
</feature>
<keyword evidence="2" id="KW-0472">Membrane</keyword>
<dbReference type="Proteomes" id="UP000182444">
    <property type="component" value="Chromosome 1F"/>
</dbReference>
<dbReference type="EMBL" id="KZ859015">
    <property type="protein sequence ID" value="RDW24945.1"/>
    <property type="molecule type" value="Genomic_DNA"/>
</dbReference>
<dbReference type="GeneID" id="2908910"/>
<dbReference type="Pfam" id="PF11309">
    <property type="entry name" value="DUF3112"/>
    <property type="match status" value="1"/>
</dbReference>
<evidence type="ECO:0000256" key="1">
    <source>
        <dbReference type="SAM" id="MobiDB-lite"/>
    </source>
</evidence>
<feature type="transmembrane region" description="Helical" evidence="2">
    <location>
        <begin position="188"/>
        <end position="210"/>
    </location>
</feature>
<proteinExistence type="predicted"/>
<organism evidence="3 5">
    <name type="scientific">Yarrowia lipolytica</name>
    <name type="common">Candida lipolytica</name>
    <dbReference type="NCBI Taxonomy" id="4952"/>
    <lineage>
        <taxon>Eukaryota</taxon>
        <taxon>Fungi</taxon>
        <taxon>Dikarya</taxon>
        <taxon>Ascomycota</taxon>
        <taxon>Saccharomycotina</taxon>
        <taxon>Dipodascomycetes</taxon>
        <taxon>Dipodascales</taxon>
        <taxon>Dipodascales incertae sedis</taxon>
        <taxon>Yarrowia</taxon>
    </lineage>
</organism>